<sequence>MPGKDGGGAAGQTWSWRSPRASPEDESFPGEGRLCPPVLLWWRTPSVVRGTPDEDASELEDRVPTTKVFSTGRRRGCDNQQSEMGRENTSTRRGRRLPIFAYQRGLTPGRQSIEKIEVDLDAGRKSSPCASTIIETGHTKLFNLYQARVNYQRTLPFHLSPWVSEMGPQWGRLHKVGDPSVSSAVQRARVLGRHVEGRARPCGMAHPVIPTLLLESPPLV</sequence>
<name>K0S1M0_THAOC</name>
<dbReference type="EMBL" id="AGNL01039294">
    <property type="protein sequence ID" value="EJK52757.1"/>
    <property type="molecule type" value="Genomic_DNA"/>
</dbReference>
<organism evidence="2 3">
    <name type="scientific">Thalassiosira oceanica</name>
    <name type="common">Marine diatom</name>
    <dbReference type="NCBI Taxonomy" id="159749"/>
    <lineage>
        <taxon>Eukaryota</taxon>
        <taxon>Sar</taxon>
        <taxon>Stramenopiles</taxon>
        <taxon>Ochrophyta</taxon>
        <taxon>Bacillariophyta</taxon>
        <taxon>Coscinodiscophyceae</taxon>
        <taxon>Thalassiosirophycidae</taxon>
        <taxon>Thalassiosirales</taxon>
        <taxon>Thalassiosiraceae</taxon>
        <taxon>Thalassiosira</taxon>
    </lineage>
</organism>
<feature type="region of interest" description="Disordered" evidence="1">
    <location>
        <begin position="70"/>
        <end position="92"/>
    </location>
</feature>
<accession>K0S1M0</accession>
<protein>
    <submittedName>
        <fullName evidence="2">Uncharacterized protein</fullName>
    </submittedName>
</protein>
<evidence type="ECO:0000313" key="3">
    <source>
        <dbReference type="Proteomes" id="UP000266841"/>
    </source>
</evidence>
<feature type="compositionally biased region" description="Gly residues" evidence="1">
    <location>
        <begin position="1"/>
        <end position="10"/>
    </location>
</feature>
<keyword evidence="3" id="KW-1185">Reference proteome</keyword>
<feature type="region of interest" description="Disordered" evidence="1">
    <location>
        <begin position="1"/>
        <end position="31"/>
    </location>
</feature>
<comment type="caution">
    <text evidence="2">The sequence shown here is derived from an EMBL/GenBank/DDBJ whole genome shotgun (WGS) entry which is preliminary data.</text>
</comment>
<evidence type="ECO:0000256" key="1">
    <source>
        <dbReference type="SAM" id="MobiDB-lite"/>
    </source>
</evidence>
<dbReference type="AlphaFoldDB" id="K0S1M0"/>
<reference evidence="2 3" key="1">
    <citation type="journal article" date="2012" name="Genome Biol.">
        <title>Genome and low-iron response of an oceanic diatom adapted to chronic iron limitation.</title>
        <authorList>
            <person name="Lommer M."/>
            <person name="Specht M."/>
            <person name="Roy A.S."/>
            <person name="Kraemer L."/>
            <person name="Andreson R."/>
            <person name="Gutowska M.A."/>
            <person name="Wolf J."/>
            <person name="Bergner S.V."/>
            <person name="Schilhabel M.B."/>
            <person name="Klostermeier U.C."/>
            <person name="Beiko R.G."/>
            <person name="Rosenstiel P."/>
            <person name="Hippler M."/>
            <person name="Laroche J."/>
        </authorList>
    </citation>
    <scope>NUCLEOTIDE SEQUENCE [LARGE SCALE GENOMIC DNA]</scope>
    <source>
        <strain evidence="2 3">CCMP1005</strain>
    </source>
</reference>
<dbReference type="Proteomes" id="UP000266841">
    <property type="component" value="Unassembled WGS sequence"/>
</dbReference>
<proteinExistence type="predicted"/>
<gene>
    <name evidence="2" type="ORF">THAOC_27942</name>
</gene>
<evidence type="ECO:0000313" key="2">
    <source>
        <dbReference type="EMBL" id="EJK52757.1"/>
    </source>
</evidence>